<dbReference type="PANTHER" id="PTHR11255:SF115">
    <property type="entry name" value="DIACYLGLYCEROL KINASE 7"/>
    <property type="match status" value="1"/>
</dbReference>
<evidence type="ECO:0000259" key="5">
    <source>
        <dbReference type="Pfam" id="PF00609"/>
    </source>
</evidence>
<keyword evidence="4" id="KW-0067">ATP-binding</keyword>
<dbReference type="GO" id="GO:0016020">
    <property type="term" value="C:membrane"/>
    <property type="evidence" value="ECO:0007669"/>
    <property type="project" value="TreeGrafter"/>
</dbReference>
<dbReference type="GO" id="GO:0004143">
    <property type="term" value="F:ATP-dependent diacylglycerol kinase activity"/>
    <property type="evidence" value="ECO:0007669"/>
    <property type="project" value="InterPro"/>
</dbReference>
<evidence type="ECO:0000313" key="7">
    <source>
        <dbReference type="Proteomes" id="UP000712600"/>
    </source>
</evidence>
<dbReference type="PANTHER" id="PTHR11255">
    <property type="entry name" value="DIACYLGLYCEROL KINASE"/>
    <property type="match status" value="1"/>
</dbReference>
<dbReference type="GO" id="GO:0007200">
    <property type="term" value="P:phospholipase C-activating G protein-coupled receptor signaling pathway"/>
    <property type="evidence" value="ECO:0007669"/>
    <property type="project" value="InterPro"/>
</dbReference>
<accession>A0A8S9SF89</accession>
<gene>
    <name evidence="6" type="ORF">F2Q69_00033153</name>
</gene>
<keyword evidence="1" id="KW-0808">Transferase</keyword>
<keyword evidence="2" id="KW-0547">Nucleotide-binding</keyword>
<evidence type="ECO:0000256" key="2">
    <source>
        <dbReference type="ARBA" id="ARBA00022741"/>
    </source>
</evidence>
<dbReference type="Proteomes" id="UP000712600">
    <property type="component" value="Unassembled WGS sequence"/>
</dbReference>
<dbReference type="InterPro" id="IPR000756">
    <property type="entry name" value="Diacylglycerol_kin_accessory"/>
</dbReference>
<protein>
    <recommendedName>
        <fullName evidence="5">Diacylglycerol kinase accessory domain-containing protein</fullName>
    </recommendedName>
</protein>
<evidence type="ECO:0000313" key="6">
    <source>
        <dbReference type="EMBL" id="KAF3599988.1"/>
    </source>
</evidence>
<name>A0A8S9SF89_BRACR</name>
<evidence type="ECO:0000256" key="3">
    <source>
        <dbReference type="ARBA" id="ARBA00022777"/>
    </source>
</evidence>
<evidence type="ECO:0000256" key="4">
    <source>
        <dbReference type="ARBA" id="ARBA00022840"/>
    </source>
</evidence>
<evidence type="ECO:0000256" key="1">
    <source>
        <dbReference type="ARBA" id="ARBA00022679"/>
    </source>
</evidence>
<reference evidence="6" key="1">
    <citation type="submission" date="2019-12" db="EMBL/GenBank/DDBJ databases">
        <title>Genome sequencing and annotation of Brassica cretica.</title>
        <authorList>
            <person name="Studholme D.J."/>
            <person name="Sarris P."/>
        </authorList>
    </citation>
    <scope>NUCLEOTIDE SEQUENCE</scope>
    <source>
        <strain evidence="6">PFS-109/04</strain>
        <tissue evidence="6">Leaf</tissue>
    </source>
</reference>
<dbReference type="EMBL" id="QGKX02000004">
    <property type="protein sequence ID" value="KAF3599988.1"/>
    <property type="molecule type" value="Genomic_DNA"/>
</dbReference>
<dbReference type="AlphaFoldDB" id="A0A8S9SF89"/>
<sequence>MEETPRSVGEASTTNFVVARPSAKTDDAVTMRGCGFGNFGVDREELRRRIVMPEYLRLAMQDCIKRKDSTAVPDHLVLPGAAAATEELAHHAPMVVFINPKSGGRHGPVLKERLQQLMSEEQRGFVEAHCDDGLIEIFGLKQGWHASFVMAQIITAKHIAQAAAIRFELRGGDWKDAFLQMDGEPWKQPMKTDYSTFVEIKKVPFQSLMINGE</sequence>
<comment type="caution">
    <text evidence="6">The sequence shown here is derived from an EMBL/GenBank/DDBJ whole genome shotgun (WGS) entry which is preliminary data.</text>
</comment>
<feature type="domain" description="Diacylglycerol kinase accessory" evidence="5">
    <location>
        <begin position="117"/>
        <end position="185"/>
    </location>
</feature>
<dbReference type="GO" id="GO:0005524">
    <property type="term" value="F:ATP binding"/>
    <property type="evidence" value="ECO:0007669"/>
    <property type="project" value="UniProtKB-KW"/>
</dbReference>
<organism evidence="6 7">
    <name type="scientific">Brassica cretica</name>
    <name type="common">Mustard</name>
    <dbReference type="NCBI Taxonomy" id="69181"/>
    <lineage>
        <taxon>Eukaryota</taxon>
        <taxon>Viridiplantae</taxon>
        <taxon>Streptophyta</taxon>
        <taxon>Embryophyta</taxon>
        <taxon>Tracheophyta</taxon>
        <taxon>Spermatophyta</taxon>
        <taxon>Magnoliopsida</taxon>
        <taxon>eudicotyledons</taxon>
        <taxon>Gunneridae</taxon>
        <taxon>Pentapetalae</taxon>
        <taxon>rosids</taxon>
        <taxon>malvids</taxon>
        <taxon>Brassicales</taxon>
        <taxon>Brassicaceae</taxon>
        <taxon>Brassiceae</taxon>
        <taxon>Brassica</taxon>
    </lineage>
</organism>
<dbReference type="Pfam" id="PF00609">
    <property type="entry name" value="DAGK_acc"/>
    <property type="match status" value="1"/>
</dbReference>
<proteinExistence type="predicted"/>
<dbReference type="InterPro" id="IPR037607">
    <property type="entry name" value="DGK"/>
</dbReference>
<keyword evidence="3" id="KW-0418">Kinase</keyword>